<dbReference type="InterPro" id="IPR036792">
    <property type="entry name" value="Asp_carbatrfase_reg_C_sf"/>
</dbReference>
<dbReference type="EMBL" id="JBEPMA010000018">
    <property type="protein sequence ID" value="MET3618222.1"/>
    <property type="molecule type" value="Genomic_DNA"/>
</dbReference>
<keyword evidence="1" id="KW-0479">Metal-binding</keyword>
<dbReference type="Pfam" id="PF02748">
    <property type="entry name" value="PyrI_C"/>
    <property type="match status" value="1"/>
</dbReference>
<dbReference type="PANTHER" id="PTHR35805:SF1">
    <property type="entry name" value="ASPARTATE CARBAMOYLTRANSFERASE REGULATORY CHAIN"/>
    <property type="match status" value="1"/>
</dbReference>
<evidence type="ECO:0000256" key="1">
    <source>
        <dbReference type="ARBA" id="ARBA00022723"/>
    </source>
</evidence>
<dbReference type="InterPro" id="IPR002801">
    <property type="entry name" value="Asp_carbamoylTrfase_reg"/>
</dbReference>
<gene>
    <name evidence="6" type="ORF">ABID14_001860</name>
</gene>
<dbReference type="Gene3D" id="3.30.70.140">
    <property type="entry name" value="Aspartate carbamoyltransferase regulatory subunit, N-terminal domain"/>
    <property type="match status" value="1"/>
</dbReference>
<evidence type="ECO:0000256" key="3">
    <source>
        <dbReference type="ARBA" id="ARBA00022975"/>
    </source>
</evidence>
<dbReference type="RefSeq" id="WP_354369338.1">
    <property type="nucleotide sequence ID" value="NZ_JBEPMA010000018.1"/>
</dbReference>
<dbReference type="Proteomes" id="UP001549162">
    <property type="component" value="Unassembled WGS sequence"/>
</dbReference>
<dbReference type="SUPFAM" id="SSF54893">
    <property type="entry name" value="Aspartate carbamoyltransferase, Regulatory-chain, N-terminal domain"/>
    <property type="match status" value="1"/>
</dbReference>
<accession>A0ABV2JBQ8</accession>
<keyword evidence="2" id="KW-0862">Zinc</keyword>
<comment type="caution">
    <text evidence="6">The sequence shown here is derived from an EMBL/GenBank/DDBJ whole genome shotgun (WGS) entry which is preliminary data.</text>
</comment>
<dbReference type="Gene3D" id="2.30.30.20">
    <property type="entry name" value="Aspartate carbamoyltransferase regulatory subunit, C-terminal domain"/>
    <property type="match status" value="1"/>
</dbReference>
<dbReference type="Pfam" id="PF01948">
    <property type="entry name" value="PyrI"/>
    <property type="match status" value="1"/>
</dbReference>
<keyword evidence="7" id="KW-1185">Reference proteome</keyword>
<evidence type="ECO:0000313" key="6">
    <source>
        <dbReference type="EMBL" id="MET3618222.1"/>
    </source>
</evidence>
<keyword evidence="3" id="KW-0665">Pyrimidine biosynthesis</keyword>
<dbReference type="InterPro" id="IPR036793">
    <property type="entry name" value="Asp_carbatrfase_reg_N_sf"/>
</dbReference>
<protein>
    <submittedName>
        <fullName evidence="6">Aspartate carbamoyltransferase regulatory subunit</fullName>
    </submittedName>
</protein>
<dbReference type="NCBIfam" id="NF002063">
    <property type="entry name" value="PRK00893.1-3"/>
    <property type="match status" value="1"/>
</dbReference>
<proteinExistence type="predicted"/>
<feature type="domain" description="Aspartate carbamoyltransferase regulatory subunit C-terminal" evidence="5">
    <location>
        <begin position="96"/>
        <end position="143"/>
    </location>
</feature>
<sequence>MINVSKIKKGIVLDHIESGTAQVLYKALNLHKVDDTVVMMQNISSSKMGKKDLIKIETDYDLDFTILGLIAPYTTVNFIKDGERVKKFQMEMPEVVEGVLQCKNPRCISNYERTVPTHKFYLYDKDKKEYRCEYCDTLTTYEE</sequence>
<dbReference type="SUPFAM" id="SSF57825">
    <property type="entry name" value="Aspartate carbamoyltransferase, Regulatory-chain, C-terminal domain"/>
    <property type="match status" value="1"/>
</dbReference>
<evidence type="ECO:0000256" key="2">
    <source>
        <dbReference type="ARBA" id="ARBA00022833"/>
    </source>
</evidence>
<evidence type="ECO:0000313" key="7">
    <source>
        <dbReference type="Proteomes" id="UP001549162"/>
    </source>
</evidence>
<feature type="domain" description="Aspartate carbamoyltransferase regulatory subunit N-terminal" evidence="4">
    <location>
        <begin position="3"/>
        <end position="90"/>
    </location>
</feature>
<evidence type="ECO:0000259" key="5">
    <source>
        <dbReference type="Pfam" id="PF02748"/>
    </source>
</evidence>
<dbReference type="InterPro" id="IPR020545">
    <property type="entry name" value="Asp_carbamoyltransf_reg_N"/>
</dbReference>
<evidence type="ECO:0000259" key="4">
    <source>
        <dbReference type="Pfam" id="PF01948"/>
    </source>
</evidence>
<name>A0ABV2JBQ8_9FIRM</name>
<organism evidence="6 7">
    <name type="scientific">Peptoniphilus olsenii</name>
    <dbReference type="NCBI Taxonomy" id="411570"/>
    <lineage>
        <taxon>Bacteria</taxon>
        <taxon>Bacillati</taxon>
        <taxon>Bacillota</taxon>
        <taxon>Tissierellia</taxon>
        <taxon>Tissierellales</taxon>
        <taxon>Peptoniphilaceae</taxon>
        <taxon>Peptoniphilus</taxon>
    </lineage>
</organism>
<dbReference type="InterPro" id="IPR020542">
    <property type="entry name" value="Asp_carbamoyltrfase_reg_C"/>
</dbReference>
<reference evidence="6 7" key="1">
    <citation type="submission" date="2024-06" db="EMBL/GenBank/DDBJ databases">
        <title>Genomic Encyclopedia of Type Strains, Phase IV (KMG-IV): sequencing the most valuable type-strain genomes for metagenomic binning, comparative biology and taxonomic classification.</title>
        <authorList>
            <person name="Goeker M."/>
        </authorList>
    </citation>
    <scope>NUCLEOTIDE SEQUENCE [LARGE SCALE GENOMIC DNA]</scope>
    <source>
        <strain evidence="6 7">DSM 21460</strain>
    </source>
</reference>
<dbReference type="PANTHER" id="PTHR35805">
    <property type="entry name" value="ASPARTATE CARBAMOYLTRANSFERASE REGULATORY CHAIN"/>
    <property type="match status" value="1"/>
</dbReference>